<dbReference type="PANTHER" id="PTHR42867">
    <property type="entry name" value="MEMBRANE PROTEIN-RELATED"/>
    <property type="match status" value="1"/>
</dbReference>
<keyword evidence="1" id="KW-0472">Membrane</keyword>
<dbReference type="EMBL" id="QRTC01000038">
    <property type="protein sequence ID" value="RGQ38600.1"/>
    <property type="molecule type" value="Genomic_DNA"/>
</dbReference>
<keyword evidence="1" id="KW-0812">Transmembrane</keyword>
<feature type="transmembrane region" description="Helical" evidence="1">
    <location>
        <begin position="219"/>
        <end position="240"/>
    </location>
</feature>
<evidence type="ECO:0000313" key="2">
    <source>
        <dbReference type="EMBL" id="RGQ38600.1"/>
    </source>
</evidence>
<dbReference type="InterPro" id="IPR010787">
    <property type="entry name" value="DUF1385"/>
</dbReference>
<dbReference type="Proteomes" id="UP000284751">
    <property type="component" value="Unassembled WGS sequence"/>
</dbReference>
<name>A0A412AWB0_9FIRM</name>
<evidence type="ECO:0000256" key="1">
    <source>
        <dbReference type="SAM" id="Phobius"/>
    </source>
</evidence>
<keyword evidence="1" id="KW-1133">Transmembrane helix</keyword>
<accession>A0A412AWB0</accession>
<dbReference type="PANTHER" id="PTHR42867:SF1">
    <property type="entry name" value="MEMBRANE PROTEIN-RELATED"/>
    <property type="match status" value="1"/>
</dbReference>
<protein>
    <submittedName>
        <fullName evidence="2">DUF1385 domain-containing protein</fullName>
    </submittedName>
</protein>
<comment type="caution">
    <text evidence="2">The sequence shown here is derived from an EMBL/GenBank/DDBJ whole genome shotgun (WGS) entry which is preliminary data.</text>
</comment>
<sequence length="322" mass="36202">MAREKTKCMTSIGGQALIEGIMMRGPRKTAVAVRLPNKTIETEYLEIKTLRDKYPLFRAPLLRGIAGFIDSLSIGYRALMLSAEKSDEETGEEEMGRFDAWIDRKFGDKAMKAVTVTGTVLGVALAVLLFFVLPTWIYNLIGGAVPFMQENQILRSLIEGVMRLVIFIGYVILCSQVEGVGRVFEYHGAEHKTIFCYENEEPLTVENVKKHSRFHPRCGTSFMIFMLVLGILIGVFIPFTNPFLRSFTKILLIPLVVALGYEVIRFCGCHDNLFTRIISVPGMWVQRITTKEPKDDMIEVAIQALEAVIPENGEDKLPAQKS</sequence>
<organism evidence="2 3">
    <name type="scientific">[Clostridium] leptum</name>
    <dbReference type="NCBI Taxonomy" id="1535"/>
    <lineage>
        <taxon>Bacteria</taxon>
        <taxon>Bacillati</taxon>
        <taxon>Bacillota</taxon>
        <taxon>Clostridia</taxon>
        <taxon>Eubacteriales</taxon>
        <taxon>Oscillospiraceae</taxon>
        <taxon>Oscillospiraceae incertae sedis</taxon>
    </lineage>
</organism>
<dbReference type="AlphaFoldDB" id="A0A412AWB0"/>
<feature type="transmembrane region" description="Helical" evidence="1">
    <location>
        <begin position="113"/>
        <end position="133"/>
    </location>
</feature>
<reference evidence="2 3" key="1">
    <citation type="submission" date="2018-08" db="EMBL/GenBank/DDBJ databases">
        <title>A genome reference for cultivated species of the human gut microbiota.</title>
        <authorList>
            <person name="Zou Y."/>
            <person name="Xue W."/>
            <person name="Luo G."/>
        </authorList>
    </citation>
    <scope>NUCLEOTIDE SEQUENCE [LARGE SCALE GENOMIC DNA]</scope>
    <source>
        <strain evidence="2 3">AF28-26</strain>
    </source>
</reference>
<gene>
    <name evidence="2" type="ORF">DWY99_09605</name>
</gene>
<proteinExistence type="predicted"/>
<dbReference type="Pfam" id="PF07136">
    <property type="entry name" value="DUF1385"/>
    <property type="match status" value="1"/>
</dbReference>
<feature type="transmembrane region" description="Helical" evidence="1">
    <location>
        <begin position="153"/>
        <end position="173"/>
    </location>
</feature>
<evidence type="ECO:0000313" key="3">
    <source>
        <dbReference type="Proteomes" id="UP000284751"/>
    </source>
</evidence>
<feature type="transmembrane region" description="Helical" evidence="1">
    <location>
        <begin position="246"/>
        <end position="264"/>
    </location>
</feature>